<dbReference type="GO" id="GO:0000932">
    <property type="term" value="C:P-body"/>
    <property type="evidence" value="ECO:0007669"/>
    <property type="project" value="TreeGrafter"/>
</dbReference>
<evidence type="ECO:0000313" key="2">
    <source>
        <dbReference type="EMBL" id="VDM92644.1"/>
    </source>
</evidence>
<dbReference type="EMBL" id="UYRX01002058">
    <property type="protein sequence ID" value="VDM92644.1"/>
    <property type="molecule type" value="Genomic_DNA"/>
</dbReference>
<evidence type="ECO:0000313" key="3">
    <source>
        <dbReference type="Proteomes" id="UP000277928"/>
    </source>
</evidence>
<dbReference type="OrthoDB" id="5824531at2759"/>
<dbReference type="OMA" id="HVMIADR"/>
<dbReference type="AlphaFoldDB" id="A0A3P7JNY1"/>
<organism evidence="2 3">
    <name type="scientific">Litomosoides sigmodontis</name>
    <name type="common">Filarial nematode worm</name>
    <dbReference type="NCBI Taxonomy" id="42156"/>
    <lineage>
        <taxon>Eukaryota</taxon>
        <taxon>Metazoa</taxon>
        <taxon>Ecdysozoa</taxon>
        <taxon>Nematoda</taxon>
        <taxon>Chromadorea</taxon>
        <taxon>Rhabditida</taxon>
        <taxon>Spirurina</taxon>
        <taxon>Spiruromorpha</taxon>
        <taxon>Filarioidea</taxon>
        <taxon>Onchocercidae</taxon>
        <taxon>Litomosoides</taxon>
    </lineage>
</organism>
<dbReference type="Gene3D" id="2.30.30.100">
    <property type="match status" value="1"/>
</dbReference>
<accession>A0A3P7JNY1</accession>
<proteinExistence type="predicted"/>
<dbReference type="GO" id="GO:0033962">
    <property type="term" value="P:P-body assembly"/>
    <property type="evidence" value="ECO:0007669"/>
    <property type="project" value="TreeGrafter"/>
</dbReference>
<keyword evidence="3" id="KW-1185">Reference proteome</keyword>
<reference evidence="2 3" key="1">
    <citation type="submission" date="2018-08" db="EMBL/GenBank/DDBJ databases">
        <authorList>
            <person name="Laetsch R D."/>
            <person name="Stevens L."/>
            <person name="Kumar S."/>
            <person name="Blaxter L. M."/>
        </authorList>
    </citation>
    <scope>NUCLEOTIDE SEQUENCE [LARGE SCALE GENOMIC DNA]</scope>
</reference>
<dbReference type="GO" id="GO:0003729">
    <property type="term" value="F:mRNA binding"/>
    <property type="evidence" value="ECO:0007669"/>
    <property type="project" value="TreeGrafter"/>
</dbReference>
<sequence>MRSGDRGGVWLLSRGYLQSRRKYTARALKTRQCELSPVVIRLQKCKLIALIMTNIGQVVTLNMKNGKCIQGRIKSIDADKQTVLIERPFLNGKPMGGQERNFPICSILSFRVLDIKTEQAKNRKVVYNTGATESTCAPNNAAVAKGINTGLTEHLVKIHKPLMAPHVVGDCPLNTAKYSEAVRRVNFEKETIGATTNARKSSGSSVDIVSDTNTPLHAEQQQHSSYSSSSSSSSSPITKPLAKLNRLACAAKGRHVLASSIIPKLVPYGAGSPHRGKGNRGPIGIPELDVTYQNNRDKKTNEDLIKPIDFDLNEDFDFEKNLEIFRNYEKNAKSSDRKEALAQGAQFAQKNYEHFENVISDPSRVTSWITKTHDQFVAARFEKTVNGQRMPFLKPCDKEKFLQRAEPYLGSDIFHVMIADRLVMFVWNIIDK</sequence>
<dbReference type="PANTHER" id="PTHR13612">
    <property type="entry name" value="ENHANCER OF MRNA-DECAPPING PROTEIN 3"/>
    <property type="match status" value="1"/>
</dbReference>
<evidence type="ECO:0008006" key="4">
    <source>
        <dbReference type="Google" id="ProtNLM"/>
    </source>
</evidence>
<evidence type="ECO:0000256" key="1">
    <source>
        <dbReference type="SAM" id="MobiDB-lite"/>
    </source>
</evidence>
<dbReference type="Proteomes" id="UP000277928">
    <property type="component" value="Unassembled WGS sequence"/>
</dbReference>
<dbReference type="GO" id="GO:0031087">
    <property type="term" value="P:deadenylation-independent decapping of nuclear-transcribed mRNA"/>
    <property type="evidence" value="ECO:0007669"/>
    <property type="project" value="TreeGrafter"/>
</dbReference>
<feature type="region of interest" description="Disordered" evidence="1">
    <location>
        <begin position="217"/>
        <end position="237"/>
    </location>
</feature>
<feature type="compositionally biased region" description="Low complexity" evidence="1">
    <location>
        <begin position="224"/>
        <end position="235"/>
    </location>
</feature>
<protein>
    <recommendedName>
        <fullName evidence="4">DFDF domain-containing protein</fullName>
    </recommendedName>
</protein>
<name>A0A3P7JNY1_LITSI</name>
<dbReference type="STRING" id="42156.A0A3P7JNY1"/>
<gene>
    <name evidence="2" type="ORF">NLS_LOCUS9872</name>
</gene>
<dbReference type="PANTHER" id="PTHR13612:SF0">
    <property type="entry name" value="ENHANCER OF MRNA-DECAPPING PROTEIN 3"/>
    <property type="match status" value="1"/>
</dbReference>